<dbReference type="PANTHER" id="PTHR36766:SF70">
    <property type="entry name" value="DISEASE RESISTANCE PROTEIN RGA4"/>
    <property type="match status" value="1"/>
</dbReference>
<dbReference type="InterPro" id="IPR058922">
    <property type="entry name" value="WHD_DRP"/>
</dbReference>
<dbReference type="InterPro" id="IPR041118">
    <property type="entry name" value="Rx_N"/>
</dbReference>
<dbReference type="Pfam" id="PF25019">
    <property type="entry name" value="LRR_R13L1-DRL21"/>
    <property type="match status" value="2"/>
</dbReference>
<dbReference type="OrthoDB" id="120976at2759"/>
<feature type="domain" description="R13L1/DRL21-like LRR repeat region" evidence="11">
    <location>
        <begin position="1308"/>
        <end position="1373"/>
    </location>
</feature>
<feature type="domain" description="NB-ARC" evidence="7">
    <location>
        <begin position="180"/>
        <end position="358"/>
    </location>
</feature>
<dbReference type="FunFam" id="1.10.10.10:FF:000322">
    <property type="entry name" value="Probable disease resistance protein At1g63360"/>
    <property type="match status" value="1"/>
</dbReference>
<feature type="domain" description="Disease resistance N-terminal" evidence="8">
    <location>
        <begin position="15"/>
        <end position="96"/>
    </location>
</feature>
<dbReference type="Pfam" id="PF13306">
    <property type="entry name" value="LRR_5"/>
    <property type="match status" value="1"/>
</dbReference>
<dbReference type="GO" id="GO:0005524">
    <property type="term" value="F:ATP binding"/>
    <property type="evidence" value="ECO:0007669"/>
    <property type="project" value="UniProtKB-KW"/>
</dbReference>
<dbReference type="PRINTS" id="PR00364">
    <property type="entry name" value="DISEASERSIST"/>
</dbReference>
<dbReference type="STRING" id="74649.A0A2P6R677"/>
<evidence type="ECO:0000259" key="8">
    <source>
        <dbReference type="Pfam" id="PF18052"/>
    </source>
</evidence>
<evidence type="ECO:0000256" key="1">
    <source>
        <dbReference type="ARBA" id="ARBA00022614"/>
    </source>
</evidence>
<keyword evidence="6" id="KW-0732">Signal</keyword>
<evidence type="ECO:0000313" key="13">
    <source>
        <dbReference type="Proteomes" id="UP000238479"/>
    </source>
</evidence>
<keyword evidence="13" id="KW-1185">Reference proteome</keyword>
<dbReference type="InterPro" id="IPR006553">
    <property type="entry name" value="Leu-rich_rpt_Cys-con_subtyp"/>
</dbReference>
<dbReference type="InterPro" id="IPR026906">
    <property type="entry name" value="LRR_5"/>
</dbReference>
<dbReference type="Gene3D" id="3.40.50.300">
    <property type="entry name" value="P-loop containing nucleotide triphosphate hydrolases"/>
    <property type="match status" value="1"/>
</dbReference>
<keyword evidence="4" id="KW-0611">Plant defense</keyword>
<dbReference type="InterPro" id="IPR002182">
    <property type="entry name" value="NB-ARC"/>
</dbReference>
<keyword evidence="5" id="KW-0067">ATP-binding</keyword>
<dbReference type="Pfam" id="PF00560">
    <property type="entry name" value="LRR_1"/>
    <property type="match status" value="2"/>
</dbReference>
<dbReference type="InterPro" id="IPR027417">
    <property type="entry name" value="P-loop_NTPase"/>
</dbReference>
<dbReference type="GO" id="GO:0016787">
    <property type="term" value="F:hydrolase activity"/>
    <property type="evidence" value="ECO:0007669"/>
    <property type="project" value="UniProtKB-KW"/>
</dbReference>
<evidence type="ECO:0000256" key="2">
    <source>
        <dbReference type="ARBA" id="ARBA00022737"/>
    </source>
</evidence>
<feature type="signal peptide" evidence="6">
    <location>
        <begin position="1"/>
        <end position="17"/>
    </location>
</feature>
<keyword evidence="1" id="KW-0433">Leucine-rich repeat</keyword>
<feature type="chain" id="PRO_5015195574" evidence="6">
    <location>
        <begin position="18"/>
        <end position="1439"/>
    </location>
</feature>
<dbReference type="Pfam" id="PF00931">
    <property type="entry name" value="NB-ARC"/>
    <property type="match status" value="1"/>
</dbReference>
<comment type="caution">
    <text evidence="12">The sequence shown here is derived from an EMBL/GenBank/DDBJ whole genome shotgun (WGS) entry which is preliminary data.</text>
</comment>
<feature type="domain" description="R13L1/DRL21-like LRR repeat region" evidence="11">
    <location>
        <begin position="777"/>
        <end position="899"/>
    </location>
</feature>
<evidence type="ECO:0000259" key="9">
    <source>
        <dbReference type="Pfam" id="PF23559"/>
    </source>
</evidence>
<dbReference type="SMART" id="SM00367">
    <property type="entry name" value="LRR_CC"/>
    <property type="match status" value="6"/>
</dbReference>
<feature type="domain" description="Disease resistance R13L4/SHOC-2-like LRR" evidence="10">
    <location>
        <begin position="562"/>
        <end position="635"/>
    </location>
</feature>
<dbReference type="InterPro" id="IPR032675">
    <property type="entry name" value="LRR_dom_sf"/>
</dbReference>
<dbReference type="Pfam" id="PF23559">
    <property type="entry name" value="WHD_DRP"/>
    <property type="match status" value="1"/>
</dbReference>
<name>A0A2P6R677_ROSCH</name>
<dbReference type="SMART" id="SM00369">
    <property type="entry name" value="LRR_TYP"/>
    <property type="match status" value="3"/>
</dbReference>
<dbReference type="GO" id="GO:0043531">
    <property type="term" value="F:ADP binding"/>
    <property type="evidence" value="ECO:0007669"/>
    <property type="project" value="InterPro"/>
</dbReference>
<dbReference type="Pfam" id="PF23598">
    <property type="entry name" value="LRR_14"/>
    <property type="match status" value="1"/>
</dbReference>
<organism evidence="12 13">
    <name type="scientific">Rosa chinensis</name>
    <name type="common">China rose</name>
    <dbReference type="NCBI Taxonomy" id="74649"/>
    <lineage>
        <taxon>Eukaryota</taxon>
        <taxon>Viridiplantae</taxon>
        <taxon>Streptophyta</taxon>
        <taxon>Embryophyta</taxon>
        <taxon>Tracheophyta</taxon>
        <taxon>Spermatophyta</taxon>
        <taxon>Magnoliopsida</taxon>
        <taxon>eudicotyledons</taxon>
        <taxon>Gunneridae</taxon>
        <taxon>Pentapetalae</taxon>
        <taxon>rosids</taxon>
        <taxon>fabids</taxon>
        <taxon>Rosales</taxon>
        <taxon>Rosaceae</taxon>
        <taxon>Rosoideae</taxon>
        <taxon>Rosoideae incertae sedis</taxon>
        <taxon>Rosa</taxon>
    </lineage>
</organism>
<sequence length="1439" mass="163482">MTIVSSLLLSAAGGAVGNVASLATDQLSPKIFFCFRKELDKLKQSSDLIGSMIRDAAPEPEDREPLSAMARWKKELVTVAYAAEDVVDEVQYEFVRIDLEGTILCKDIRRIFVRLQMACKIGNINKSLDDLYKQAAAVGLTRSSNGGASSSQGMQGRETTSLLEKHEFTRNDAIIVGRDEVVSNITATLTNPNNQEKMLLVMAVVGLAGLGKTTLARSLTKQVKQLKEGEMKEYFDITLWVYVSKTFDVKSILRRMLKLCEETTANPETLEELIPSLCKKLKGKRYFLVLDDVWNEVPRLWKILEEHLQKLESAKGSTVIVTTRSGKVAEIMGTLPNCYLGTLSDDQCWSIIQDRAFNIPNPSIDSEQERIGRKIAEKCAGVPLAAKILGSLMHSKNSNEWNSILESPTWQNQKDSEIMPVLKLSFDNLESPLKLCFAYCSMLDMGSLIEKEELIQLWMAQGFLNPSPGQRTQKMEMEDIGNEYFDTLLQKSLFQDATKDEDDVITECKMHDLVHEFAIEVSKCESWTPNFNQKMDHSEIRHVARIPTPELQSMSETSIARLRSLFSNVQVSNIIFSKLRSLRVLSFYGVWTQKLPNSLDKLKHLRYLDLSRTKIKELPESIGKLYNLQTLRLPYLDKCPKEIQNLINLRHLDLSRTKIKELPESIGKLYNLQTLRLPWYLDKWPKEIQNLINLRHLDLSRTKIKELPESIGKLYNLQTLRLPYLDKCPKEIQNLINLRLLYFDKRMKFEAGILGRLTDLRTLRNFNVGKEIGDPAIEELSRLNQLRGHLAIDGLEHVRDEEEAKNARLVQKSHLHELTFKWTHGGVANENQTDVLDGLEPHGELQRLNIENFMGARFPSWIMSLQNLKEIRLVGCNNCEGVPTLGHLPKLRSLKISKMHKLKRVGAEFYGTRTTLFPALKTLDISECKELIEWMEAPAEGEVVVFPCLEELKIRHCPNLGNAPSRFPCLKTLSIVTTGLTCLPEGMLKKNTCLKYLSIGDCDELTCIAPDVFGCCESLRSLVVILCKKLSHLPDGLDKLPLLEQLRIERCPSLKSIRITRGIASLRELNIESCEGLSSLEVGLQYCTSLQELKFWSCPNLMSIPITQCMPSLRTLDIRWCERLSSLGVLDYCTSLQKLVIENCDNLTSIPITEGITSLQSLRIVGCQRLLSLPSGLQFCTSLQYLQITRCYSLVSISVSYHVCDHQDSTNQREEVFTGLVQYLSIQEDCRSPESIPAHLRQSLICNCGKLKYEPTGFHRLTRLKKLTIGSFWRKLDAFPDFQLPPPHDSQLEKLELWGWPKLKSLPQQIQHYTSLKTLRIQDFDGIEALPEWLGNLTSLETLTICLCWNLESLPTQDAMKSLTKLKKLSIYSCPLLEKRCTKETDPEWPKISHIPKIEFDCSGRNMHAANLPSSTRNAENLTSSRRNAVLDCLPCCIL</sequence>
<evidence type="ECO:0000256" key="4">
    <source>
        <dbReference type="ARBA" id="ARBA00022821"/>
    </source>
</evidence>
<dbReference type="GO" id="GO:0051707">
    <property type="term" value="P:response to other organism"/>
    <property type="evidence" value="ECO:0007669"/>
    <property type="project" value="UniProtKB-ARBA"/>
</dbReference>
<evidence type="ECO:0000256" key="6">
    <source>
        <dbReference type="SAM" id="SignalP"/>
    </source>
</evidence>
<dbReference type="PANTHER" id="PTHR36766">
    <property type="entry name" value="PLANT BROAD-SPECTRUM MILDEW RESISTANCE PROTEIN RPW8"/>
    <property type="match status" value="1"/>
</dbReference>
<dbReference type="EMBL" id="PDCK01000041">
    <property type="protein sequence ID" value="PRQ41930.1"/>
    <property type="molecule type" value="Genomic_DNA"/>
</dbReference>
<keyword evidence="2" id="KW-0677">Repeat</keyword>
<dbReference type="InterPro" id="IPR055414">
    <property type="entry name" value="LRR_R13L4/SHOC2-like"/>
</dbReference>
<dbReference type="SUPFAM" id="SSF52540">
    <property type="entry name" value="P-loop containing nucleoside triphosphate hydrolases"/>
    <property type="match status" value="1"/>
</dbReference>
<feature type="domain" description="Disease resistance protein winged helix" evidence="9">
    <location>
        <begin position="447"/>
        <end position="518"/>
    </location>
</feature>
<gene>
    <name evidence="12" type="ORF">RchiOBHm_Chr3g0452091</name>
</gene>
<protein>
    <submittedName>
        <fullName evidence="12">Putative P-loop containing nucleoside triphosphate hydrolase, leucine-rich repeat domain, L</fullName>
    </submittedName>
</protein>
<dbReference type="InterPro" id="IPR003591">
    <property type="entry name" value="Leu-rich_rpt_typical-subtyp"/>
</dbReference>
<dbReference type="Gramene" id="PRQ41930">
    <property type="protein sequence ID" value="PRQ41930"/>
    <property type="gene ID" value="RchiOBHm_Chr3g0452091"/>
</dbReference>
<proteinExistence type="predicted"/>
<evidence type="ECO:0000259" key="7">
    <source>
        <dbReference type="Pfam" id="PF00931"/>
    </source>
</evidence>
<dbReference type="GO" id="GO:0006952">
    <property type="term" value="P:defense response"/>
    <property type="evidence" value="ECO:0007669"/>
    <property type="project" value="UniProtKB-KW"/>
</dbReference>
<evidence type="ECO:0000256" key="5">
    <source>
        <dbReference type="ARBA" id="ARBA00022840"/>
    </source>
</evidence>
<reference evidence="12 13" key="1">
    <citation type="journal article" date="2018" name="Nat. Genet.">
        <title>The Rosa genome provides new insights in the design of modern roses.</title>
        <authorList>
            <person name="Bendahmane M."/>
        </authorList>
    </citation>
    <scope>NUCLEOTIDE SEQUENCE [LARGE SCALE GENOMIC DNA]</scope>
    <source>
        <strain evidence="13">cv. Old Blush</strain>
    </source>
</reference>
<accession>A0A2P6R677</accession>
<keyword evidence="3" id="KW-0547">Nucleotide-binding</keyword>
<dbReference type="PROSITE" id="PS51450">
    <property type="entry name" value="LRR"/>
    <property type="match status" value="2"/>
</dbReference>
<dbReference type="InterPro" id="IPR036388">
    <property type="entry name" value="WH-like_DNA-bd_sf"/>
</dbReference>
<dbReference type="Gene3D" id="1.10.8.430">
    <property type="entry name" value="Helical domain of apoptotic protease-activating factors"/>
    <property type="match status" value="1"/>
</dbReference>
<dbReference type="Pfam" id="PF18052">
    <property type="entry name" value="Rx_N"/>
    <property type="match status" value="1"/>
</dbReference>
<evidence type="ECO:0000256" key="3">
    <source>
        <dbReference type="ARBA" id="ARBA00022741"/>
    </source>
</evidence>
<dbReference type="OMA" id="LDKCPKE"/>
<dbReference type="InterPro" id="IPR056789">
    <property type="entry name" value="LRR_R13L1-DRL21"/>
</dbReference>
<evidence type="ECO:0000259" key="11">
    <source>
        <dbReference type="Pfam" id="PF25019"/>
    </source>
</evidence>
<dbReference type="Gene3D" id="1.20.5.4130">
    <property type="match status" value="1"/>
</dbReference>
<dbReference type="InterPro" id="IPR042197">
    <property type="entry name" value="Apaf_helical"/>
</dbReference>
<evidence type="ECO:0000259" key="10">
    <source>
        <dbReference type="Pfam" id="PF23598"/>
    </source>
</evidence>
<dbReference type="Gene3D" id="3.80.10.10">
    <property type="entry name" value="Ribonuclease Inhibitor"/>
    <property type="match status" value="5"/>
</dbReference>
<dbReference type="SUPFAM" id="SSF52058">
    <property type="entry name" value="L domain-like"/>
    <property type="match status" value="3"/>
</dbReference>
<evidence type="ECO:0000313" key="12">
    <source>
        <dbReference type="EMBL" id="PRQ41930.1"/>
    </source>
</evidence>
<keyword evidence="12" id="KW-0378">Hydrolase</keyword>
<dbReference type="InterPro" id="IPR001611">
    <property type="entry name" value="Leu-rich_rpt"/>
</dbReference>
<dbReference type="Proteomes" id="UP000238479">
    <property type="component" value="Chromosome 3"/>
</dbReference>
<dbReference type="Gene3D" id="1.10.10.10">
    <property type="entry name" value="Winged helix-like DNA-binding domain superfamily/Winged helix DNA-binding domain"/>
    <property type="match status" value="1"/>
</dbReference>